<gene>
    <name evidence="1" type="ORF">DFH07DRAFT_704694</name>
</gene>
<keyword evidence="2" id="KW-1185">Reference proteome</keyword>
<organism evidence="1 2">
    <name type="scientific">Mycena maculata</name>
    <dbReference type="NCBI Taxonomy" id="230809"/>
    <lineage>
        <taxon>Eukaryota</taxon>
        <taxon>Fungi</taxon>
        <taxon>Dikarya</taxon>
        <taxon>Basidiomycota</taxon>
        <taxon>Agaricomycotina</taxon>
        <taxon>Agaricomycetes</taxon>
        <taxon>Agaricomycetidae</taxon>
        <taxon>Agaricales</taxon>
        <taxon>Marasmiineae</taxon>
        <taxon>Mycenaceae</taxon>
        <taxon>Mycena</taxon>
    </lineage>
</organism>
<evidence type="ECO:0000313" key="1">
    <source>
        <dbReference type="EMBL" id="KAJ7763609.1"/>
    </source>
</evidence>
<comment type="caution">
    <text evidence="1">The sequence shown here is derived from an EMBL/GenBank/DDBJ whole genome shotgun (WGS) entry which is preliminary data.</text>
</comment>
<evidence type="ECO:0000313" key="2">
    <source>
        <dbReference type="Proteomes" id="UP001215280"/>
    </source>
</evidence>
<reference evidence="1" key="1">
    <citation type="submission" date="2023-03" db="EMBL/GenBank/DDBJ databases">
        <title>Massive genome expansion in bonnet fungi (Mycena s.s.) driven by repeated elements and novel gene families across ecological guilds.</title>
        <authorList>
            <consortium name="Lawrence Berkeley National Laboratory"/>
            <person name="Harder C.B."/>
            <person name="Miyauchi S."/>
            <person name="Viragh M."/>
            <person name="Kuo A."/>
            <person name="Thoen E."/>
            <person name="Andreopoulos B."/>
            <person name="Lu D."/>
            <person name="Skrede I."/>
            <person name="Drula E."/>
            <person name="Henrissat B."/>
            <person name="Morin E."/>
            <person name="Kohler A."/>
            <person name="Barry K."/>
            <person name="LaButti K."/>
            <person name="Morin E."/>
            <person name="Salamov A."/>
            <person name="Lipzen A."/>
            <person name="Mereny Z."/>
            <person name="Hegedus B."/>
            <person name="Baldrian P."/>
            <person name="Stursova M."/>
            <person name="Weitz H."/>
            <person name="Taylor A."/>
            <person name="Grigoriev I.V."/>
            <person name="Nagy L.G."/>
            <person name="Martin F."/>
            <person name="Kauserud H."/>
        </authorList>
    </citation>
    <scope>NUCLEOTIDE SEQUENCE</scope>
    <source>
        <strain evidence="1">CBHHK188m</strain>
    </source>
</reference>
<dbReference type="Proteomes" id="UP001215280">
    <property type="component" value="Unassembled WGS sequence"/>
</dbReference>
<dbReference type="AlphaFoldDB" id="A0AAD7NIM7"/>
<sequence>AFFDFEAAYGYDEGGALVTTKERLTAVKEWLGRGRNWNAVMALGTVGHKRQAGTFVAQWWAWWRVIQPAERELLGPGMLSRVETADWSQVSRLHGKNRLLQVMATLLWWGDYVARNEDYRPEWLGAVDDVLWVLRELV</sequence>
<proteinExistence type="predicted"/>
<protein>
    <submittedName>
        <fullName evidence="1">Uncharacterized protein</fullName>
    </submittedName>
</protein>
<accession>A0AAD7NIM7</accession>
<feature type="non-terminal residue" evidence="1">
    <location>
        <position position="1"/>
    </location>
</feature>
<dbReference type="EMBL" id="JARJLG010000040">
    <property type="protein sequence ID" value="KAJ7763609.1"/>
    <property type="molecule type" value="Genomic_DNA"/>
</dbReference>
<feature type="non-terminal residue" evidence="1">
    <location>
        <position position="138"/>
    </location>
</feature>
<name>A0AAD7NIM7_9AGAR</name>